<dbReference type="EMBL" id="JBHTIU010000104">
    <property type="protein sequence ID" value="MFD0872234.1"/>
    <property type="molecule type" value="Genomic_DNA"/>
</dbReference>
<dbReference type="PANTHER" id="PTHR36832">
    <property type="entry name" value="SLR1174 PROTEIN-RELATED"/>
    <property type="match status" value="1"/>
</dbReference>
<feature type="transmembrane region" description="Helical" evidence="1">
    <location>
        <begin position="157"/>
        <end position="177"/>
    </location>
</feature>
<proteinExistence type="predicted"/>
<keyword evidence="1" id="KW-0812">Transmembrane</keyword>
<feature type="transmembrane region" description="Helical" evidence="1">
    <location>
        <begin position="132"/>
        <end position="151"/>
    </location>
</feature>
<dbReference type="Pfam" id="PF06182">
    <property type="entry name" value="ABC2_membrane_6"/>
    <property type="match status" value="1"/>
</dbReference>
<reference evidence="3" key="1">
    <citation type="journal article" date="2019" name="Int. J. Syst. Evol. Microbiol.">
        <title>The Global Catalogue of Microorganisms (GCM) 10K type strain sequencing project: providing services to taxonomists for standard genome sequencing and annotation.</title>
        <authorList>
            <consortium name="The Broad Institute Genomics Platform"/>
            <consortium name="The Broad Institute Genome Sequencing Center for Infectious Disease"/>
            <person name="Wu L."/>
            <person name="Ma J."/>
        </authorList>
    </citation>
    <scope>NUCLEOTIDE SEQUENCE [LARGE SCALE GENOMIC DNA]</scope>
    <source>
        <strain evidence="3">CCUG 57263</strain>
    </source>
</reference>
<evidence type="ECO:0000313" key="3">
    <source>
        <dbReference type="Proteomes" id="UP001597120"/>
    </source>
</evidence>
<name>A0ABW3DI20_9BACL</name>
<protein>
    <submittedName>
        <fullName evidence="2">ABC transporter permease</fullName>
    </submittedName>
</protein>
<comment type="caution">
    <text evidence="2">The sequence shown here is derived from an EMBL/GenBank/DDBJ whole genome shotgun (WGS) entry which is preliminary data.</text>
</comment>
<evidence type="ECO:0000256" key="1">
    <source>
        <dbReference type="SAM" id="Phobius"/>
    </source>
</evidence>
<dbReference type="RefSeq" id="WP_144940485.1">
    <property type="nucleotide sequence ID" value="NZ_JBHTIU010000104.1"/>
</dbReference>
<keyword evidence="1" id="KW-1133">Transmembrane helix</keyword>
<evidence type="ECO:0000313" key="2">
    <source>
        <dbReference type="EMBL" id="MFD0872234.1"/>
    </source>
</evidence>
<dbReference type="InterPro" id="IPR010390">
    <property type="entry name" value="ABC-2_transporter-like"/>
</dbReference>
<feature type="transmembrane region" description="Helical" evidence="1">
    <location>
        <begin position="248"/>
        <end position="269"/>
    </location>
</feature>
<dbReference type="PANTHER" id="PTHR36832:SF1">
    <property type="entry name" value="SLR1174 PROTEIN"/>
    <property type="match status" value="1"/>
</dbReference>
<organism evidence="2 3">
    <name type="scientific">Paenibacillus residui</name>
    <dbReference type="NCBI Taxonomy" id="629724"/>
    <lineage>
        <taxon>Bacteria</taxon>
        <taxon>Bacillati</taxon>
        <taxon>Bacillota</taxon>
        <taxon>Bacilli</taxon>
        <taxon>Bacillales</taxon>
        <taxon>Paenibacillaceae</taxon>
        <taxon>Paenibacillus</taxon>
    </lineage>
</organism>
<dbReference type="Proteomes" id="UP001597120">
    <property type="component" value="Unassembled WGS sequence"/>
</dbReference>
<gene>
    <name evidence="2" type="ORF">ACFQ03_24235</name>
</gene>
<sequence length="281" mass="31313">MRRKGWTVSAVLSPSSLALKAAKYAAVGSITLRNHLAYVLDFVIRSLFLIVILFIFVQLWTVTYAGVGEEQIAGYRYGEIIWYLIFAEAIIMASPKLNVTIEEEVKTGTVAYRLSRPLSYVGYHYVSYMGEALIRLAVNLVVGGMLGLLVIGPPQLGWGWAGFGLIVIGSFTINYFIRMSLSLCAFWLEETQGLAFVYDKMLFTIGGMMLPLELFPDVLRTVCEWLPFQTIVYFAAKTAIHYDPGTLLGMMAVQWLWAAALGLLTIAIYRRGVKKLHVNGG</sequence>
<keyword evidence="1" id="KW-0472">Membrane</keyword>
<keyword evidence="3" id="KW-1185">Reference proteome</keyword>
<feature type="transmembrane region" description="Helical" evidence="1">
    <location>
        <begin position="42"/>
        <end position="67"/>
    </location>
</feature>
<accession>A0ABW3DI20</accession>